<sequence length="474" mass="52516">TEGCIDSADITAVKVAVGLRVSTHRAECLVRDAHRAVRLMPATFTVLLAGDLPEEFHQHLLRKVRALTEEQTRVVDEHVASWDLASISRDQFGRHLNTLVAMVTAGTVPTPPRMQRRIDLDVHGPAAGLATLSVTGPILEIKDLAHRLDTCAHTLQAAQRHALDHGDEEIPFDLDGTLHTLGRPLSLAALRYAVLTHSLLDMDPVPAPKTSYTLLVTVPALTLLGVSNAPGMLEGMIPVPADQARALAAGQAVWQRILTDPTTGAYLPVAAETYTPTKQMRLQLRLRHPVCAAPGCTRPTVLAAEDDHIEEYHHAQPALGGPTTLDNLHRLCWLHHQIKTDGHIDPERPTTSDDPEITPPPLGLIPEHHPTVFPPLETQWVIDAEIRARTREDTDLLTPFLARALDHAWTTHLRAHDDALRTATTEAARPRHDRIIEQRQQIHTRRPRTRRHPKYPHPSPEHYNNPPPFCAPLC</sequence>
<dbReference type="AlphaFoldDB" id="A0A2A3YES8"/>
<feature type="compositionally biased region" description="Basic residues" evidence="1">
    <location>
        <begin position="442"/>
        <end position="455"/>
    </location>
</feature>
<reference evidence="2 3" key="1">
    <citation type="journal article" date="2017" name="Elife">
        <title>Extensive horizontal gene transfer in cheese-associated bacteria.</title>
        <authorList>
            <person name="Bonham K.S."/>
            <person name="Wolfe B.E."/>
            <person name="Dutton R.J."/>
        </authorList>
    </citation>
    <scope>NUCLEOTIDE SEQUENCE [LARGE SCALE GENOMIC DNA]</scope>
    <source>
        <strain evidence="2 3">341_9</strain>
    </source>
</reference>
<dbReference type="EMBL" id="NRGR01000051">
    <property type="protein sequence ID" value="PCC37615.1"/>
    <property type="molecule type" value="Genomic_DNA"/>
</dbReference>
<feature type="compositionally biased region" description="Basic and acidic residues" evidence="1">
    <location>
        <begin position="428"/>
        <end position="437"/>
    </location>
</feature>
<feature type="non-terminal residue" evidence="2">
    <location>
        <position position="1"/>
    </location>
</feature>
<dbReference type="InterPro" id="IPR003615">
    <property type="entry name" value="HNH_nuc"/>
</dbReference>
<evidence type="ECO:0000256" key="1">
    <source>
        <dbReference type="SAM" id="MobiDB-lite"/>
    </source>
</evidence>
<gene>
    <name evidence="2" type="ORF">CIK66_18400</name>
</gene>
<keyword evidence="3" id="KW-1185">Reference proteome</keyword>
<feature type="region of interest" description="Disordered" evidence="1">
    <location>
        <begin position="423"/>
        <end position="474"/>
    </location>
</feature>
<feature type="compositionally biased region" description="Pro residues" evidence="1">
    <location>
        <begin position="465"/>
        <end position="474"/>
    </location>
</feature>
<dbReference type="CDD" id="cd00085">
    <property type="entry name" value="HNHc"/>
    <property type="match status" value="1"/>
</dbReference>
<comment type="caution">
    <text evidence="2">The sequence shown here is derived from an EMBL/GenBank/DDBJ whole genome shotgun (WGS) entry which is preliminary data.</text>
</comment>
<organism evidence="2 3">
    <name type="scientific">Brachybacterium alimentarium</name>
    <dbReference type="NCBI Taxonomy" id="47845"/>
    <lineage>
        <taxon>Bacteria</taxon>
        <taxon>Bacillati</taxon>
        <taxon>Actinomycetota</taxon>
        <taxon>Actinomycetes</taxon>
        <taxon>Micrococcales</taxon>
        <taxon>Dermabacteraceae</taxon>
        <taxon>Brachybacterium</taxon>
    </lineage>
</organism>
<accession>A0A2A3YES8</accession>
<proteinExistence type="predicted"/>
<feature type="non-terminal residue" evidence="2">
    <location>
        <position position="474"/>
    </location>
</feature>
<evidence type="ECO:0000313" key="3">
    <source>
        <dbReference type="Proteomes" id="UP000218598"/>
    </source>
</evidence>
<evidence type="ECO:0000313" key="2">
    <source>
        <dbReference type="EMBL" id="PCC37615.1"/>
    </source>
</evidence>
<name>A0A2A3YES8_9MICO</name>
<dbReference type="Proteomes" id="UP000218598">
    <property type="component" value="Unassembled WGS sequence"/>
</dbReference>
<protein>
    <submittedName>
        <fullName evidence="2">Uncharacterized protein</fullName>
    </submittedName>
</protein>